<evidence type="ECO:0000313" key="2">
    <source>
        <dbReference type="EMBL" id="GAA6198655.1"/>
    </source>
</evidence>
<evidence type="ECO:0000256" key="1">
    <source>
        <dbReference type="SAM" id="SignalP"/>
    </source>
</evidence>
<name>A0ABQ0AS50_9RHOB</name>
<dbReference type="RefSeq" id="WP_353402602.1">
    <property type="nucleotide sequence ID" value="NZ_BAABWU010000026.1"/>
</dbReference>
<dbReference type="Proteomes" id="UP001441944">
    <property type="component" value="Unassembled WGS sequence"/>
</dbReference>
<reference evidence="2 3" key="1">
    <citation type="submission" date="2024-04" db="EMBL/GenBank/DDBJ databases">
        <title>Draft genome sequence of Pseudophaeobacter arcticus NBRC 116598.</title>
        <authorList>
            <person name="Miyakawa T."/>
            <person name="Kusuya Y."/>
            <person name="Miura T."/>
        </authorList>
    </citation>
    <scope>NUCLEOTIDE SEQUENCE [LARGE SCALE GENOMIC DNA]</scope>
    <source>
        <strain evidence="2 3">SU-CL00105</strain>
    </source>
</reference>
<feature type="signal peptide" evidence="1">
    <location>
        <begin position="1"/>
        <end position="36"/>
    </location>
</feature>
<comment type="caution">
    <text evidence="2">The sequence shown here is derived from an EMBL/GenBank/DDBJ whole genome shotgun (WGS) entry which is preliminary data.</text>
</comment>
<protein>
    <submittedName>
        <fullName evidence="2">Uncharacterized protein</fullName>
    </submittedName>
</protein>
<evidence type="ECO:0000313" key="3">
    <source>
        <dbReference type="Proteomes" id="UP001441944"/>
    </source>
</evidence>
<keyword evidence="3" id="KW-1185">Reference proteome</keyword>
<keyword evidence="1" id="KW-0732">Signal</keyword>
<accession>A0ABQ0AS50</accession>
<dbReference type="EMBL" id="BAABWU010000026">
    <property type="protein sequence ID" value="GAA6198655.1"/>
    <property type="molecule type" value="Genomic_DNA"/>
</dbReference>
<organism evidence="2 3">
    <name type="scientific">Pseudophaeobacter arcticus</name>
    <dbReference type="NCBI Taxonomy" id="385492"/>
    <lineage>
        <taxon>Bacteria</taxon>
        <taxon>Pseudomonadati</taxon>
        <taxon>Pseudomonadota</taxon>
        <taxon>Alphaproteobacteria</taxon>
        <taxon>Rhodobacterales</taxon>
        <taxon>Paracoccaceae</taxon>
        <taxon>Pseudophaeobacter</taxon>
    </lineage>
</organism>
<proteinExistence type="predicted"/>
<sequence>MSFLNSALSITGLRKFATVATLAVSTLLMPMHTANAAQRAPYVVGNDRGGYLHDRLIELGNLQRNGTRVQIRGRVCYSTCTMYIGLSGTCVDPNTTFGFHGPSKSGRRLDPQQFDYFSKVMADYYPAPLKEWFMRKGRHQISGVYKMKGTELIKMGVQSCA</sequence>
<gene>
    <name evidence="2" type="ORF">NBRC116598_41000</name>
</gene>
<feature type="chain" id="PRO_5046967632" evidence="1">
    <location>
        <begin position="37"/>
        <end position="161"/>
    </location>
</feature>